<dbReference type="SUPFAM" id="SSF51735">
    <property type="entry name" value="NAD(P)-binding Rossmann-fold domains"/>
    <property type="match status" value="3"/>
</dbReference>
<dbReference type="STRING" id="231916.A0A409Y590"/>
<dbReference type="SUPFAM" id="SSF50129">
    <property type="entry name" value="GroES-like"/>
    <property type="match status" value="3"/>
</dbReference>
<dbReference type="PANTHER" id="PTHR45348">
    <property type="entry name" value="HYPOTHETICAL OXIDOREDUCTASE (EUROFUNG)"/>
    <property type="match status" value="1"/>
</dbReference>
<evidence type="ECO:0000313" key="2">
    <source>
        <dbReference type="EMBL" id="PPQ98185.1"/>
    </source>
</evidence>
<dbReference type="EMBL" id="NHYE01001141">
    <property type="protein sequence ID" value="PPQ98185.1"/>
    <property type="molecule type" value="Genomic_DNA"/>
</dbReference>
<protein>
    <recommendedName>
        <fullName evidence="1">Enoyl reductase (ER) domain-containing protein</fullName>
    </recommendedName>
</protein>
<dbReference type="Pfam" id="PF08240">
    <property type="entry name" value="ADH_N"/>
    <property type="match status" value="3"/>
</dbReference>
<dbReference type="InterPro" id="IPR013154">
    <property type="entry name" value="ADH-like_N"/>
</dbReference>
<dbReference type="Gene3D" id="3.40.50.720">
    <property type="entry name" value="NAD(P)-binding Rossmann-like Domain"/>
    <property type="match status" value="3"/>
</dbReference>
<feature type="domain" description="Enoyl reductase (ER)" evidence="1">
    <location>
        <begin position="690"/>
        <end position="1015"/>
    </location>
</feature>
<dbReference type="InterPro" id="IPR013149">
    <property type="entry name" value="ADH-like_C"/>
</dbReference>
<gene>
    <name evidence="2" type="ORF">CVT26_003231</name>
</gene>
<evidence type="ECO:0000313" key="3">
    <source>
        <dbReference type="Proteomes" id="UP000284706"/>
    </source>
</evidence>
<keyword evidence="3" id="KW-1185">Reference proteome</keyword>
<evidence type="ECO:0000259" key="1">
    <source>
        <dbReference type="SMART" id="SM00829"/>
    </source>
</evidence>
<dbReference type="Gene3D" id="3.90.180.10">
    <property type="entry name" value="Medium-chain alcohol dehydrogenases, catalytic domain"/>
    <property type="match status" value="3"/>
</dbReference>
<proteinExistence type="predicted"/>
<dbReference type="GO" id="GO:0016651">
    <property type="term" value="F:oxidoreductase activity, acting on NAD(P)H"/>
    <property type="evidence" value="ECO:0007669"/>
    <property type="project" value="InterPro"/>
</dbReference>
<dbReference type="Proteomes" id="UP000284706">
    <property type="component" value="Unassembled WGS sequence"/>
</dbReference>
<organism evidence="2 3">
    <name type="scientific">Gymnopilus dilepis</name>
    <dbReference type="NCBI Taxonomy" id="231916"/>
    <lineage>
        <taxon>Eukaryota</taxon>
        <taxon>Fungi</taxon>
        <taxon>Dikarya</taxon>
        <taxon>Basidiomycota</taxon>
        <taxon>Agaricomycotina</taxon>
        <taxon>Agaricomycetes</taxon>
        <taxon>Agaricomycetidae</taxon>
        <taxon>Agaricales</taxon>
        <taxon>Agaricineae</taxon>
        <taxon>Hymenogastraceae</taxon>
        <taxon>Gymnopilus</taxon>
    </lineage>
</organism>
<dbReference type="PANTHER" id="PTHR45348:SF2">
    <property type="entry name" value="ZINC-TYPE ALCOHOL DEHYDROGENASE-LIKE PROTEIN C2E1P3.01"/>
    <property type="match status" value="1"/>
</dbReference>
<reference evidence="2 3" key="1">
    <citation type="journal article" date="2018" name="Evol. Lett.">
        <title>Horizontal gene cluster transfer increased hallucinogenic mushroom diversity.</title>
        <authorList>
            <person name="Reynolds H.T."/>
            <person name="Vijayakumar V."/>
            <person name="Gluck-Thaler E."/>
            <person name="Korotkin H.B."/>
            <person name="Matheny P.B."/>
            <person name="Slot J.C."/>
        </authorList>
    </citation>
    <scope>NUCLEOTIDE SEQUENCE [LARGE SCALE GENOMIC DNA]</scope>
    <source>
        <strain evidence="2 3">SRW20</strain>
    </source>
</reference>
<dbReference type="AlphaFoldDB" id="A0A409Y590"/>
<dbReference type="OrthoDB" id="3233595at2759"/>
<dbReference type="InterPro" id="IPR036291">
    <property type="entry name" value="NAD(P)-bd_dom_sf"/>
</dbReference>
<sequence length="1021" mass="109855">MSTKQKALLLEKKYGDFVLGENDIPTPGRNDVLVKIRATSLNPVDGKIQKYGIFVKEYPAVLGTDIAGDVEEVGEDVTEFKKGDKVFAHGIFNNNRASFQQYTLVSSSLLARIPPNYSYDEISALPVVLTAAYLGLYNKVPHGLGITPPLTEDARKEYAGTPIVVLGGATSVGQIVIQLAKYSGFGPIIATASLKHADNLKSLGATHIFDRNLSSAELASEIQKVTDKPIQFVYDSVSSAATQQTGFDILSPGGRLEIVVGLAVKVPEEKVLCAVIGFPYTPENKELVETLYHDKISEWVEKGIIRPNKIELLPNGLNSVVDGLKRIEAEQVSGVKLQKALFIAEKQGDFVIGENDIPTPGPGDVLVKIQATSLNPIDWKIKKMGIIVQDYPAIVGTDIAGDVVEVGEGVTNFKKGDRVFTYSWFANDRASFQQYAIVDTARLAHIPQNYSYDDIAALPVVLTAAYLGLYNQPPHGLGIDPPLTEEARTKYAGQPIAILGGGSSVGHAAIQLAKYSGFSPIITTASLKHEEKLKSLGATHVFDRNLSAEALADEVKKITDKPLLFVYDTVSSPDTQHIGYTILSPGGRIELVLGPFVEKYAIKTPEGKFRSNVIGFPHIPENKSLIDQLFREKASEWVEKGIVKPNKVEILPNGLLGIIDGLKRLELDQVSGVKLVARKQKALLLDKKHGDFVLGENDIPTPGPGDVLIKIKATSLNPVDWKIQKYGIFVEEYPAVLGTDIAGDVEEVGEGVTEFKKGDKVFAQGLFTNTRASFQQYTLVSASLVARIPQNLSYDEVSALPVALTAAYLGLYNQVPHGLGIAPPLNGAALKEYVGTPIVVLGGATSVGQFAIQFAKLSGFSPIITTASLKHTDYLKSLGATHVLDRNLSNADLASEVNKITGNKPIQFVYDSVSSAATQQTGLDLLSAGGGLALVLPLAVKAPEDKLVGAVMGIPTLPQNAELVQTLYHDKISGWLEQGVIKANKIEVLPDGLKGIIDGLKRLEADQVSGLKLVAHPQETP</sequence>
<dbReference type="InterPro" id="IPR011032">
    <property type="entry name" value="GroES-like_sf"/>
</dbReference>
<comment type="caution">
    <text evidence="2">The sequence shown here is derived from an EMBL/GenBank/DDBJ whole genome shotgun (WGS) entry which is preliminary data.</text>
</comment>
<dbReference type="InterPro" id="IPR020843">
    <property type="entry name" value="ER"/>
</dbReference>
<name>A0A409Y590_9AGAR</name>
<dbReference type="Pfam" id="PF00107">
    <property type="entry name" value="ADH_zinc_N"/>
    <property type="match status" value="3"/>
</dbReference>
<dbReference type="InterPro" id="IPR047122">
    <property type="entry name" value="Trans-enoyl_RdTase-like"/>
</dbReference>
<dbReference type="CDD" id="cd08249">
    <property type="entry name" value="enoyl_reductase_like"/>
    <property type="match status" value="3"/>
</dbReference>
<accession>A0A409Y590</accession>
<dbReference type="SMART" id="SM00829">
    <property type="entry name" value="PKS_ER"/>
    <property type="match status" value="1"/>
</dbReference>
<dbReference type="InParanoid" id="A0A409Y590"/>